<comment type="caution">
    <text evidence="1">The sequence shown here is derived from an EMBL/GenBank/DDBJ whole genome shotgun (WGS) entry which is preliminary data.</text>
</comment>
<dbReference type="EMBL" id="LAZR01001677">
    <property type="protein sequence ID" value="KKN40955.1"/>
    <property type="molecule type" value="Genomic_DNA"/>
</dbReference>
<name>A0A0F9QAG5_9ZZZZ</name>
<sequence length="503" mass="57850">MPTATKKITPEQRREIIEENKLIQAQILEVQEKKLIYREQNLIEFFDTAPSPGPNPKQAQVIEAFLDPIFKTFGMSGGNRLGKTTLLTLIGLSILFGRYPWDTEISRRGAPTPLAHLFPHNKPRKVRYIGQGWQDHIKAVVIPEIYKWWPESRQKQKLGNNIITDTWWKDVETGSTLEIMSNIQRPKVHEGWHGDAILYDEPPTRDIYIANARGLVDREGREIFACTLLDEPWIDRKIIKKVDANGKPDRKTFWVVGTTYDNVGYGIGEKGVKEFKEKLTEDEAKARIDGIPEYMQGLIYEFDRNIHLKPHFKIPLTWMVDIAIDIHPKEKQAVLFVATDPRNERYICDEIWEHGDGTKVGAAIVRKILSNAYRVNRVIIDPLAKGDSNNDETTFQKIFKALAAHNILLETASKDLEGGILSVKDHLMGPNEMPSLFLLDNCRRTLEEIEGYMWDGDKPRDEDDHMMENLYRICLLNTIYVDMDEEEAYVGNDNDGRNTTTGY</sequence>
<reference evidence="1" key="1">
    <citation type="journal article" date="2015" name="Nature">
        <title>Complex archaea that bridge the gap between prokaryotes and eukaryotes.</title>
        <authorList>
            <person name="Spang A."/>
            <person name="Saw J.H."/>
            <person name="Jorgensen S.L."/>
            <person name="Zaremba-Niedzwiedzka K."/>
            <person name="Martijn J."/>
            <person name="Lind A.E."/>
            <person name="van Eijk R."/>
            <person name="Schleper C."/>
            <person name="Guy L."/>
            <person name="Ettema T.J."/>
        </authorList>
    </citation>
    <scope>NUCLEOTIDE SEQUENCE</scope>
</reference>
<organism evidence="1">
    <name type="scientific">marine sediment metagenome</name>
    <dbReference type="NCBI Taxonomy" id="412755"/>
    <lineage>
        <taxon>unclassified sequences</taxon>
        <taxon>metagenomes</taxon>
        <taxon>ecological metagenomes</taxon>
    </lineage>
</organism>
<accession>A0A0F9QAG5</accession>
<evidence type="ECO:0000313" key="1">
    <source>
        <dbReference type="EMBL" id="KKN40955.1"/>
    </source>
</evidence>
<protein>
    <recommendedName>
        <fullName evidence="2">Terminase large subunit gp17-like C-terminal domain-containing protein</fullName>
    </recommendedName>
</protein>
<proteinExistence type="predicted"/>
<dbReference type="AlphaFoldDB" id="A0A0F9QAG5"/>
<dbReference type="Gene3D" id="3.30.420.280">
    <property type="match status" value="1"/>
</dbReference>
<evidence type="ECO:0008006" key="2">
    <source>
        <dbReference type="Google" id="ProtNLM"/>
    </source>
</evidence>
<gene>
    <name evidence="1" type="ORF">LCGC14_0728400</name>
</gene>